<dbReference type="OMA" id="VAWIEVE"/>
<dbReference type="EMBL" id="AM920431">
    <property type="protein sequence ID" value="CAP94156.1"/>
    <property type="molecule type" value="Genomic_DNA"/>
</dbReference>
<accession>B6HA32</accession>
<dbReference type="OrthoDB" id="4288742at2759"/>
<keyword evidence="4" id="KW-1185">Reference proteome</keyword>
<feature type="compositionally biased region" description="Low complexity" evidence="1">
    <location>
        <begin position="125"/>
        <end position="157"/>
    </location>
</feature>
<dbReference type="EMBL" id="AM920439">
    <property type="protein sequence ID" value="CAP87021.1"/>
    <property type="molecule type" value="Genomic_DNA"/>
</dbReference>
<evidence type="ECO:0000313" key="2">
    <source>
        <dbReference type="EMBL" id="CAP87021.1"/>
    </source>
</evidence>
<feature type="region of interest" description="Disordered" evidence="1">
    <location>
        <begin position="118"/>
        <end position="157"/>
    </location>
</feature>
<evidence type="ECO:0000256" key="1">
    <source>
        <dbReference type="SAM" id="MobiDB-lite"/>
    </source>
</evidence>
<gene>
    <name evidence="3" type="ORF">Pc16g14860</name>
    <name evidence="2" type="ORF">Pc24g01130</name>
    <name evidence="3" type="ORF">PCH_Pc16g14860</name>
    <name evidence="2" type="ORF">PCH_Pc24g01130</name>
</gene>
<dbReference type="AlphaFoldDB" id="B6HA32"/>
<evidence type="ECO:0000313" key="4">
    <source>
        <dbReference type="Proteomes" id="UP000000724"/>
    </source>
</evidence>
<dbReference type="VEuPathDB" id="FungiDB:PCH_Pc24g01130"/>
<evidence type="ECO:0000313" key="3">
    <source>
        <dbReference type="EMBL" id="CAP94156.1"/>
    </source>
</evidence>
<dbReference type="HOGENOM" id="CLU_108133_0_0_1"/>
<dbReference type="VEuPathDB" id="FungiDB:PCH_Pc16g14860"/>
<dbReference type="Proteomes" id="UP000000724">
    <property type="component" value="Contig Pc00c16"/>
</dbReference>
<name>B6HA32_PENRW</name>
<reference evidence="3 4" key="1">
    <citation type="journal article" date="2008" name="Nat. Biotechnol.">
        <title>Genome sequencing and analysis of the filamentous fungus Penicillium chrysogenum.</title>
        <authorList>
            <person name="van den Berg M.A."/>
            <person name="Albang R."/>
            <person name="Albermann K."/>
            <person name="Badger J.H."/>
            <person name="Daran J.-M."/>
            <person name="Driessen A.J.M."/>
            <person name="Garcia-Estrada C."/>
            <person name="Fedorova N.D."/>
            <person name="Harris D.M."/>
            <person name="Heijne W.H.M."/>
            <person name="Joardar V.S."/>
            <person name="Kiel J.A.K.W."/>
            <person name="Kovalchuk A."/>
            <person name="Martin J.F."/>
            <person name="Nierman W.C."/>
            <person name="Nijland J.G."/>
            <person name="Pronk J.T."/>
            <person name="Roubos J.A."/>
            <person name="van der Klei I.J."/>
            <person name="van Peij N.N.M.E."/>
            <person name="Veenhuis M."/>
            <person name="von Doehren H."/>
            <person name="Wagner C."/>
            <person name="Wortman J.R."/>
            <person name="Bovenberg R.A.L."/>
        </authorList>
    </citation>
    <scope>NUCLEOTIDE SEQUENCE [LARGE SCALE GENOMIC DNA]</scope>
    <source>
        <strain evidence="4">ATCC 28089 / DSM 1075 / NRRL 1951 / Wisconsin 54-1255</strain>
        <strain evidence="3">Wisconsin 54-1255</strain>
    </source>
</reference>
<sequence>MILASAYARGSLGGTLEIIDIDGQCAIWSYDNHGCTGSSEFFSQLYGDDCSNLRVKTGTPQGYPVSGVGACGTKKNSSVAWIEVEHTGLVSFFNYQGDKSACTLDNGLKHGSRCIASDTVPSTKASSALTTPRSSSSVSESSSTTSQTAPSSDCSAD</sequence>
<organism evidence="3 4">
    <name type="scientific">Penicillium rubens (strain ATCC 28089 / DSM 1075 / NRRL 1951 / Wisconsin 54-1255)</name>
    <name type="common">Penicillium chrysogenum</name>
    <dbReference type="NCBI Taxonomy" id="500485"/>
    <lineage>
        <taxon>Eukaryota</taxon>
        <taxon>Fungi</taxon>
        <taxon>Dikarya</taxon>
        <taxon>Ascomycota</taxon>
        <taxon>Pezizomycotina</taxon>
        <taxon>Eurotiomycetes</taxon>
        <taxon>Eurotiomycetidae</taxon>
        <taxon>Eurotiales</taxon>
        <taxon>Aspergillaceae</taxon>
        <taxon>Penicillium</taxon>
        <taxon>Penicillium chrysogenum species complex</taxon>
    </lineage>
</organism>
<proteinExistence type="predicted"/>
<protein>
    <submittedName>
        <fullName evidence="3">Uncharacterized protein</fullName>
    </submittedName>
</protein>
<dbReference type="Proteomes" id="UP000000724">
    <property type="component" value="Contig Pc00c24"/>
</dbReference>